<feature type="signal peptide" evidence="2">
    <location>
        <begin position="1"/>
        <end position="27"/>
    </location>
</feature>
<comment type="caution">
    <text evidence="3">The sequence shown here is derived from an EMBL/GenBank/DDBJ whole genome shotgun (WGS) entry which is preliminary data.</text>
</comment>
<feature type="region of interest" description="Disordered" evidence="1">
    <location>
        <begin position="190"/>
        <end position="215"/>
    </location>
</feature>
<feature type="chain" id="PRO_5041954828" evidence="2">
    <location>
        <begin position="28"/>
        <end position="349"/>
    </location>
</feature>
<feature type="compositionally biased region" description="Polar residues" evidence="1">
    <location>
        <begin position="197"/>
        <end position="215"/>
    </location>
</feature>
<keyword evidence="2" id="KW-0732">Signal</keyword>
<dbReference type="AlphaFoldDB" id="A0AAE1AKG7"/>
<protein>
    <submittedName>
        <fullName evidence="3">Uncharacterized protein</fullName>
    </submittedName>
</protein>
<evidence type="ECO:0000313" key="4">
    <source>
        <dbReference type="Proteomes" id="UP001283361"/>
    </source>
</evidence>
<dbReference type="EMBL" id="JAWDGP010001738">
    <property type="protein sequence ID" value="KAK3788771.1"/>
    <property type="molecule type" value="Genomic_DNA"/>
</dbReference>
<dbReference type="Proteomes" id="UP001283361">
    <property type="component" value="Unassembled WGS sequence"/>
</dbReference>
<feature type="region of interest" description="Disordered" evidence="1">
    <location>
        <begin position="33"/>
        <end position="57"/>
    </location>
</feature>
<evidence type="ECO:0000313" key="3">
    <source>
        <dbReference type="EMBL" id="KAK3788771.1"/>
    </source>
</evidence>
<proteinExistence type="predicted"/>
<sequence length="349" mass="38235">MSNWNCEAVTACVIISAGVLLLVSSAGESIRPEEFHRRRGGGGRSENRTVHSPTAQSSTIIRRSRVSFLTSCLGSEVARQGFVDLKPSLVLGKERQTGYPGLNWCCTILCNSGTVTMCYTILCNSGTVTICSSVAESQLVSPMTFFGKHRISSSLQSVSPMTFFGKHRISSSLQSRLFLAPRTFPQTLTRHSDRISHGSQNLKSRHSSTPVGGSDEMVTSSISVHTSCRFSSATSSPLSAVNGSLTRNQSGQAAMFASHARFLPWRKPIPREFYLIIATKSQWLWFACRDEFVIIKKDCWGPDSGPVKTADGRSGQLLASTQFLRPKWAWSPHIKARGAVHDVQSMLLD</sequence>
<organism evidence="3 4">
    <name type="scientific">Elysia crispata</name>
    <name type="common">lettuce slug</name>
    <dbReference type="NCBI Taxonomy" id="231223"/>
    <lineage>
        <taxon>Eukaryota</taxon>
        <taxon>Metazoa</taxon>
        <taxon>Spiralia</taxon>
        <taxon>Lophotrochozoa</taxon>
        <taxon>Mollusca</taxon>
        <taxon>Gastropoda</taxon>
        <taxon>Heterobranchia</taxon>
        <taxon>Euthyneura</taxon>
        <taxon>Panpulmonata</taxon>
        <taxon>Sacoglossa</taxon>
        <taxon>Placobranchoidea</taxon>
        <taxon>Plakobranchidae</taxon>
        <taxon>Elysia</taxon>
    </lineage>
</organism>
<name>A0AAE1AKG7_9GAST</name>
<gene>
    <name evidence="3" type="ORF">RRG08_029220</name>
</gene>
<evidence type="ECO:0000256" key="1">
    <source>
        <dbReference type="SAM" id="MobiDB-lite"/>
    </source>
</evidence>
<keyword evidence="4" id="KW-1185">Reference proteome</keyword>
<reference evidence="3" key="1">
    <citation type="journal article" date="2023" name="G3 (Bethesda)">
        <title>A reference genome for the long-term kleptoplast-retaining sea slug Elysia crispata morphotype clarki.</title>
        <authorList>
            <person name="Eastman K.E."/>
            <person name="Pendleton A.L."/>
            <person name="Shaikh M.A."/>
            <person name="Suttiyut T."/>
            <person name="Ogas R."/>
            <person name="Tomko P."/>
            <person name="Gavelis G."/>
            <person name="Widhalm J.R."/>
            <person name="Wisecaver J.H."/>
        </authorList>
    </citation>
    <scope>NUCLEOTIDE SEQUENCE</scope>
    <source>
        <strain evidence="3">ECLA1</strain>
    </source>
</reference>
<evidence type="ECO:0000256" key="2">
    <source>
        <dbReference type="SAM" id="SignalP"/>
    </source>
</evidence>
<accession>A0AAE1AKG7</accession>